<feature type="chain" id="PRO_5032288474" evidence="1">
    <location>
        <begin position="17"/>
        <end position="340"/>
    </location>
</feature>
<evidence type="ECO:0000256" key="1">
    <source>
        <dbReference type="SAM" id="SignalP"/>
    </source>
</evidence>
<dbReference type="OrthoDB" id="48306at2759"/>
<comment type="caution">
    <text evidence="2">The sequence shown here is derived from an EMBL/GenBank/DDBJ whole genome shotgun (WGS) entry which is preliminary data.</text>
</comment>
<name>A0A812UKB8_9DINO</name>
<evidence type="ECO:0000313" key="3">
    <source>
        <dbReference type="Proteomes" id="UP000604046"/>
    </source>
</evidence>
<dbReference type="PANTHER" id="PTHR21530">
    <property type="entry name" value="PHEROMONE SHUTDOWN PROTEIN"/>
    <property type="match status" value="1"/>
</dbReference>
<keyword evidence="3" id="KW-1185">Reference proteome</keyword>
<feature type="signal peptide" evidence="1">
    <location>
        <begin position="1"/>
        <end position="16"/>
    </location>
</feature>
<organism evidence="2 3">
    <name type="scientific">Symbiodinium natans</name>
    <dbReference type="NCBI Taxonomy" id="878477"/>
    <lineage>
        <taxon>Eukaryota</taxon>
        <taxon>Sar</taxon>
        <taxon>Alveolata</taxon>
        <taxon>Dinophyceae</taxon>
        <taxon>Suessiales</taxon>
        <taxon>Symbiodiniaceae</taxon>
        <taxon>Symbiodinium</taxon>
    </lineage>
</organism>
<proteinExistence type="predicted"/>
<evidence type="ECO:0000313" key="2">
    <source>
        <dbReference type="EMBL" id="CAE7570819.1"/>
    </source>
</evidence>
<dbReference type="AlphaFoldDB" id="A0A812UKB8"/>
<sequence>MGRPACLLACAFGAFGAFGPCLQLWAGPSSRIVRRAQGFGGFGSDFDEDKAEDLVKDINTFIEDSLYEDMLARDLEEREVLRNLTVTVANDTTKVTLVGTNHISQTAARFAERIVADVQPSALILELCSERLGTLIRGNGHRGTQAKNWMDPDEPEVVRRHLARNGDETRSAFRAFMKSTVSKASRGLLVLADMKASVVEHDIEILGDFLLDRRDPNLARNIYRAAMLGHKNIVAVLGANHLSGVAQELEHDGRAMPQHGLYISQSGCKKLQERQRKLKKKVPPKKWKRRDSLPDRSGRNMEICLTELCNHEKILNSLGKDALEASSWEDLEAWHREECL</sequence>
<keyword evidence="1" id="KW-0732">Signal</keyword>
<dbReference type="InterPro" id="IPR046345">
    <property type="entry name" value="TraB_PrgY-like"/>
</dbReference>
<protein>
    <submittedName>
        <fullName evidence="2">NLRC3 protein</fullName>
    </submittedName>
</protein>
<reference evidence="2" key="1">
    <citation type="submission" date="2021-02" db="EMBL/GenBank/DDBJ databases">
        <authorList>
            <person name="Dougan E. K."/>
            <person name="Rhodes N."/>
            <person name="Thang M."/>
            <person name="Chan C."/>
        </authorList>
    </citation>
    <scope>NUCLEOTIDE SEQUENCE</scope>
</reference>
<dbReference type="PANTHER" id="PTHR21530:SF7">
    <property type="entry name" value="TRAB DOMAIN-CONTAINING PROTEIN"/>
    <property type="match status" value="1"/>
</dbReference>
<gene>
    <name evidence="2" type="primary">NLRC3</name>
    <name evidence="2" type="ORF">SNAT2548_LOCUS32507</name>
</gene>
<dbReference type="Proteomes" id="UP000604046">
    <property type="component" value="Unassembled WGS sequence"/>
</dbReference>
<accession>A0A812UKB8</accession>
<dbReference type="EMBL" id="CAJNDS010002712">
    <property type="protein sequence ID" value="CAE7570819.1"/>
    <property type="molecule type" value="Genomic_DNA"/>
</dbReference>